<reference evidence="5 6" key="1">
    <citation type="journal article" date="2016" name="Int. J. Syst. Evol. Microbiol.">
        <title>Arsenicitalea aurantiaca gen. nov., sp. nov., a new member of the family Hyphomicrobiaceae, isolated from high-arsenic sediment.</title>
        <authorList>
            <person name="Mu Y."/>
            <person name="Zhou L."/>
            <person name="Zeng X.C."/>
            <person name="Liu L."/>
            <person name="Pan Y."/>
            <person name="Chen X."/>
            <person name="Wang J."/>
            <person name="Li S."/>
            <person name="Li W.J."/>
            <person name="Wang Y."/>
        </authorList>
    </citation>
    <scope>NUCLEOTIDE SEQUENCE [LARGE SCALE GENOMIC DNA]</scope>
    <source>
        <strain evidence="5 6">42-50</strain>
    </source>
</reference>
<proteinExistence type="predicted"/>
<dbReference type="SUPFAM" id="SSF53822">
    <property type="entry name" value="Periplasmic binding protein-like I"/>
    <property type="match status" value="1"/>
</dbReference>
<keyword evidence="2" id="KW-0238">DNA-binding</keyword>
<dbReference type="CDD" id="cd01392">
    <property type="entry name" value="HTH_LacI"/>
    <property type="match status" value="1"/>
</dbReference>
<dbReference type="Pfam" id="PF13377">
    <property type="entry name" value="Peripla_BP_3"/>
    <property type="match status" value="1"/>
</dbReference>
<sequence length="348" mass="37970">MTQPRRHDRAVTIKDVAREADVSAMTVSNVLNGRGRVSEETAARIRAVVERLGYRPSMAARRLRLSRQWTIGMLIVVEDRDFLSDPFITAQVTGLTNYLTQNAYSLIVRGIRPSDFRTSGLFQQIEADGMVAILSGSEPQRQACIRQIGRMRLPTVLLQEQAASQEPDCVVLRQDDFAGGQQVARHLLETGARGFWMLIPQAEWPGMKARLAGVTAELQAAGLPPPTVVQCSDESYDVAYAATLAALEERGAPDAIVGGNDQLAIAAMKACQARGFSVPDDIQISGFNGFAFWRYVEPVLTTVISPAHLLGERAGELLIDRLQVGAFAASELVLPVTFQPGRSTRAHT</sequence>
<dbReference type="AlphaFoldDB" id="A0A433X2H9"/>
<comment type="caution">
    <text evidence="5">The sequence shown here is derived from an EMBL/GenBank/DDBJ whole genome shotgun (WGS) entry which is preliminary data.</text>
</comment>
<evidence type="ECO:0000256" key="2">
    <source>
        <dbReference type="ARBA" id="ARBA00023125"/>
    </source>
</evidence>
<dbReference type="Proteomes" id="UP000281547">
    <property type="component" value="Unassembled WGS sequence"/>
</dbReference>
<evidence type="ECO:0000259" key="4">
    <source>
        <dbReference type="PROSITE" id="PS50932"/>
    </source>
</evidence>
<organism evidence="5 6">
    <name type="scientific">Arsenicitalea aurantiaca</name>
    <dbReference type="NCBI Taxonomy" id="1783274"/>
    <lineage>
        <taxon>Bacteria</taxon>
        <taxon>Pseudomonadati</taxon>
        <taxon>Pseudomonadota</taxon>
        <taxon>Alphaproteobacteria</taxon>
        <taxon>Hyphomicrobiales</taxon>
        <taxon>Devosiaceae</taxon>
        <taxon>Arsenicitalea</taxon>
    </lineage>
</organism>
<dbReference type="SUPFAM" id="SSF47413">
    <property type="entry name" value="lambda repressor-like DNA-binding domains"/>
    <property type="match status" value="1"/>
</dbReference>
<keyword evidence="3" id="KW-0804">Transcription</keyword>
<dbReference type="Gene3D" id="3.40.50.2300">
    <property type="match status" value="2"/>
</dbReference>
<dbReference type="InterPro" id="IPR010982">
    <property type="entry name" value="Lambda_DNA-bd_dom_sf"/>
</dbReference>
<keyword evidence="1" id="KW-0805">Transcription regulation</keyword>
<keyword evidence="6" id="KW-1185">Reference proteome</keyword>
<dbReference type="PANTHER" id="PTHR30146:SF109">
    <property type="entry name" value="HTH-TYPE TRANSCRIPTIONAL REGULATOR GALS"/>
    <property type="match status" value="1"/>
</dbReference>
<dbReference type="Pfam" id="PF00356">
    <property type="entry name" value="LacI"/>
    <property type="match status" value="1"/>
</dbReference>
<gene>
    <name evidence="5" type="ORF">EMQ25_16880</name>
</gene>
<dbReference type="PROSITE" id="PS50932">
    <property type="entry name" value="HTH_LACI_2"/>
    <property type="match status" value="1"/>
</dbReference>
<evidence type="ECO:0000313" key="5">
    <source>
        <dbReference type="EMBL" id="RUT28261.1"/>
    </source>
</evidence>
<dbReference type="GO" id="GO:0003700">
    <property type="term" value="F:DNA-binding transcription factor activity"/>
    <property type="evidence" value="ECO:0007669"/>
    <property type="project" value="TreeGrafter"/>
</dbReference>
<dbReference type="Gene3D" id="1.10.260.40">
    <property type="entry name" value="lambda repressor-like DNA-binding domains"/>
    <property type="match status" value="1"/>
</dbReference>
<evidence type="ECO:0000313" key="6">
    <source>
        <dbReference type="Proteomes" id="UP000281547"/>
    </source>
</evidence>
<dbReference type="OrthoDB" id="7170131at2"/>
<dbReference type="GO" id="GO:0000976">
    <property type="term" value="F:transcription cis-regulatory region binding"/>
    <property type="evidence" value="ECO:0007669"/>
    <property type="project" value="TreeGrafter"/>
</dbReference>
<feature type="domain" description="HTH lacI-type" evidence="4">
    <location>
        <begin position="11"/>
        <end position="65"/>
    </location>
</feature>
<accession>A0A433X2H9</accession>
<dbReference type="InterPro" id="IPR028082">
    <property type="entry name" value="Peripla_BP_I"/>
</dbReference>
<name>A0A433X2H9_9HYPH</name>
<dbReference type="SMART" id="SM00354">
    <property type="entry name" value="HTH_LACI"/>
    <property type="match status" value="1"/>
</dbReference>
<dbReference type="RefSeq" id="WP_127189786.1">
    <property type="nucleotide sequence ID" value="NZ_RZNJ01000008.1"/>
</dbReference>
<protein>
    <submittedName>
        <fullName evidence="5">LacI family transcriptional regulator</fullName>
    </submittedName>
</protein>
<dbReference type="InterPro" id="IPR046335">
    <property type="entry name" value="LacI/GalR-like_sensor"/>
</dbReference>
<dbReference type="CDD" id="cd06267">
    <property type="entry name" value="PBP1_LacI_sugar_binding-like"/>
    <property type="match status" value="1"/>
</dbReference>
<evidence type="ECO:0000256" key="3">
    <source>
        <dbReference type="ARBA" id="ARBA00023163"/>
    </source>
</evidence>
<dbReference type="InterPro" id="IPR000843">
    <property type="entry name" value="HTH_LacI"/>
</dbReference>
<evidence type="ECO:0000256" key="1">
    <source>
        <dbReference type="ARBA" id="ARBA00023015"/>
    </source>
</evidence>
<dbReference type="PROSITE" id="PS00356">
    <property type="entry name" value="HTH_LACI_1"/>
    <property type="match status" value="1"/>
</dbReference>
<dbReference type="PANTHER" id="PTHR30146">
    <property type="entry name" value="LACI-RELATED TRANSCRIPTIONAL REPRESSOR"/>
    <property type="match status" value="1"/>
</dbReference>
<dbReference type="EMBL" id="RZNJ01000008">
    <property type="protein sequence ID" value="RUT28261.1"/>
    <property type="molecule type" value="Genomic_DNA"/>
</dbReference>